<evidence type="ECO:0000256" key="4">
    <source>
        <dbReference type="ARBA" id="ARBA00023242"/>
    </source>
</evidence>
<comment type="caution">
    <text evidence="6">The sequence shown here is derived from an EMBL/GenBank/DDBJ whole genome shotgun (WGS) entry which is preliminary data.</text>
</comment>
<dbReference type="CDD" id="cd12148">
    <property type="entry name" value="fungal_TF_MHR"/>
    <property type="match status" value="1"/>
</dbReference>
<keyword evidence="3" id="KW-0238">DNA-binding</keyword>
<evidence type="ECO:0000256" key="1">
    <source>
        <dbReference type="ARBA" id="ARBA00004123"/>
    </source>
</evidence>
<dbReference type="PANTHER" id="PTHR46910">
    <property type="entry name" value="TRANSCRIPTION FACTOR PDR1"/>
    <property type="match status" value="1"/>
</dbReference>
<organism evidence="6 7">
    <name type="scientific">Nothophoma quercina</name>
    <dbReference type="NCBI Taxonomy" id="749835"/>
    <lineage>
        <taxon>Eukaryota</taxon>
        <taxon>Fungi</taxon>
        <taxon>Dikarya</taxon>
        <taxon>Ascomycota</taxon>
        <taxon>Pezizomycotina</taxon>
        <taxon>Dothideomycetes</taxon>
        <taxon>Pleosporomycetidae</taxon>
        <taxon>Pleosporales</taxon>
        <taxon>Pleosporineae</taxon>
        <taxon>Didymellaceae</taxon>
        <taxon>Nothophoma</taxon>
    </lineage>
</organism>
<keyword evidence="4" id="KW-0539">Nucleus</keyword>
<dbReference type="SMART" id="SM00906">
    <property type="entry name" value="Fungal_trans"/>
    <property type="match status" value="1"/>
</dbReference>
<proteinExistence type="predicted"/>
<dbReference type="InterPro" id="IPR007219">
    <property type="entry name" value="XnlR_reg_dom"/>
</dbReference>
<reference evidence="6 7" key="1">
    <citation type="submission" date="2024-02" db="EMBL/GenBank/DDBJ databases">
        <title>De novo assembly and annotation of 12 fungi associated with fruit tree decline syndrome in Ontario, Canada.</title>
        <authorList>
            <person name="Sulman M."/>
            <person name="Ellouze W."/>
            <person name="Ilyukhin E."/>
        </authorList>
    </citation>
    <scope>NUCLEOTIDE SEQUENCE [LARGE SCALE GENOMIC DNA]</scope>
    <source>
        <strain evidence="6 7">M97-236</strain>
    </source>
</reference>
<dbReference type="EMBL" id="JAKIXB020000013">
    <property type="protein sequence ID" value="KAL1602996.1"/>
    <property type="molecule type" value="Genomic_DNA"/>
</dbReference>
<evidence type="ECO:0000313" key="6">
    <source>
        <dbReference type="EMBL" id="KAL1602996.1"/>
    </source>
</evidence>
<accession>A0ABR3REZ3</accession>
<keyword evidence="2" id="KW-0479">Metal-binding</keyword>
<dbReference type="Pfam" id="PF04082">
    <property type="entry name" value="Fungal_trans"/>
    <property type="match status" value="1"/>
</dbReference>
<name>A0ABR3REZ3_9PLEO</name>
<evidence type="ECO:0000259" key="5">
    <source>
        <dbReference type="SMART" id="SM00906"/>
    </source>
</evidence>
<evidence type="ECO:0000313" key="7">
    <source>
        <dbReference type="Proteomes" id="UP001521222"/>
    </source>
</evidence>
<dbReference type="Proteomes" id="UP001521222">
    <property type="component" value="Unassembled WGS sequence"/>
</dbReference>
<protein>
    <recommendedName>
        <fullName evidence="5">Xylanolytic transcriptional activator regulatory domain-containing protein</fullName>
    </recommendedName>
</protein>
<evidence type="ECO:0000256" key="2">
    <source>
        <dbReference type="ARBA" id="ARBA00022723"/>
    </source>
</evidence>
<dbReference type="PANTHER" id="PTHR46910:SF3">
    <property type="entry name" value="HALOTOLERANCE PROTEIN 9-RELATED"/>
    <property type="match status" value="1"/>
</dbReference>
<comment type="subcellular location">
    <subcellularLocation>
        <location evidence="1">Nucleus</location>
    </subcellularLocation>
</comment>
<feature type="domain" description="Xylanolytic transcriptional activator regulatory" evidence="5">
    <location>
        <begin position="157"/>
        <end position="219"/>
    </location>
</feature>
<keyword evidence="7" id="KW-1185">Reference proteome</keyword>
<dbReference type="InterPro" id="IPR050987">
    <property type="entry name" value="AtrR-like"/>
</dbReference>
<gene>
    <name evidence="6" type="ORF">SLS59_004652</name>
</gene>
<evidence type="ECO:0000256" key="3">
    <source>
        <dbReference type="ARBA" id="ARBA00023125"/>
    </source>
</evidence>
<sequence length="305" mass="33633">MERLPAVCPGLDAEEVQNGDRSIRSYNYQNIVFDHLPEPTQHVHGFDSSSYASAKIALRNFLVTTCPRLPFLDANMLCVDFEEMFGGIALSISRRALVVAALGLGALPLNDLPYRQLFLAQIRAEAATIMYDINTKTVQATLMMAQFEFEAGSPNICYLHLGGAIRKAFAAGVHRSNSNDGKQTMWALYCNESLICFVLGKQPTLADKHITFPQLDDKTFPASFVRLCAIVRAAYRIYSLDDTVVADLTAANTVYQQLSDFSIRLTESTNIEIGGQLYTLAGEKLAWHIAFSYGKPQGPCPPYAG</sequence>